<evidence type="ECO:0000256" key="2">
    <source>
        <dbReference type="SAM" id="MobiDB-lite"/>
    </source>
</evidence>
<feature type="region of interest" description="Disordered" evidence="2">
    <location>
        <begin position="74"/>
        <end position="143"/>
    </location>
</feature>
<dbReference type="InterPro" id="IPR016047">
    <property type="entry name" value="M23ase_b-sheet_dom"/>
</dbReference>
<evidence type="ECO:0000256" key="1">
    <source>
        <dbReference type="ARBA" id="ARBA00022729"/>
    </source>
</evidence>
<dbReference type="Proteomes" id="UP000010472">
    <property type="component" value="Chromosome"/>
</dbReference>
<dbReference type="PANTHER" id="PTHR21666:SF289">
    <property type="entry name" value="L-ALA--D-GLU ENDOPEPTIDASE"/>
    <property type="match status" value="1"/>
</dbReference>
<keyword evidence="1" id="KW-0732">Signal</keyword>
<dbReference type="Gene3D" id="2.70.70.10">
    <property type="entry name" value="Glucose Permease (Domain IIA)"/>
    <property type="match status" value="1"/>
</dbReference>
<dbReference type="PANTHER" id="PTHR21666">
    <property type="entry name" value="PEPTIDASE-RELATED"/>
    <property type="match status" value="1"/>
</dbReference>
<evidence type="ECO:0000313" key="4">
    <source>
        <dbReference type="EMBL" id="AFZ11823.1"/>
    </source>
</evidence>
<feature type="compositionally biased region" description="Polar residues" evidence="2">
    <location>
        <begin position="131"/>
        <end position="142"/>
    </location>
</feature>
<dbReference type="OrthoDB" id="507840at2"/>
<keyword evidence="5" id="KW-1185">Reference proteome</keyword>
<reference evidence="4 5" key="1">
    <citation type="submission" date="2012-06" db="EMBL/GenBank/DDBJ databases">
        <title>Finished chromosome of genome of Crinalium epipsammum PCC 9333.</title>
        <authorList>
            <consortium name="US DOE Joint Genome Institute"/>
            <person name="Gugger M."/>
            <person name="Coursin T."/>
            <person name="Rippka R."/>
            <person name="Tandeau De Marsac N."/>
            <person name="Huntemann M."/>
            <person name="Wei C.-L."/>
            <person name="Han J."/>
            <person name="Detter J.C."/>
            <person name="Han C."/>
            <person name="Tapia R."/>
            <person name="Davenport K."/>
            <person name="Daligault H."/>
            <person name="Erkkila T."/>
            <person name="Gu W."/>
            <person name="Munk A.C.C."/>
            <person name="Teshima H."/>
            <person name="Xu Y."/>
            <person name="Chain P."/>
            <person name="Chen A."/>
            <person name="Krypides N."/>
            <person name="Mavromatis K."/>
            <person name="Markowitz V."/>
            <person name="Szeto E."/>
            <person name="Ivanova N."/>
            <person name="Mikhailova N."/>
            <person name="Ovchinnikova G."/>
            <person name="Pagani I."/>
            <person name="Pati A."/>
            <person name="Goodwin L."/>
            <person name="Peters L."/>
            <person name="Pitluck S."/>
            <person name="Woyke T."/>
            <person name="Kerfeld C."/>
        </authorList>
    </citation>
    <scope>NUCLEOTIDE SEQUENCE [LARGE SCALE GENOMIC DNA]</scope>
    <source>
        <strain evidence="4 5">PCC 9333</strain>
    </source>
</reference>
<evidence type="ECO:0000259" key="3">
    <source>
        <dbReference type="Pfam" id="PF01551"/>
    </source>
</evidence>
<gene>
    <name evidence="4" type="ORF">Cri9333_0908</name>
</gene>
<organism evidence="4 5">
    <name type="scientific">Crinalium epipsammum PCC 9333</name>
    <dbReference type="NCBI Taxonomy" id="1173022"/>
    <lineage>
        <taxon>Bacteria</taxon>
        <taxon>Bacillati</taxon>
        <taxon>Cyanobacteriota</taxon>
        <taxon>Cyanophyceae</taxon>
        <taxon>Gomontiellales</taxon>
        <taxon>Gomontiellaceae</taxon>
        <taxon>Crinalium</taxon>
    </lineage>
</organism>
<dbReference type="Pfam" id="PF01551">
    <property type="entry name" value="Peptidase_M23"/>
    <property type="match status" value="1"/>
</dbReference>
<dbReference type="AlphaFoldDB" id="K9VUN6"/>
<name>K9VUN6_9CYAN</name>
<protein>
    <submittedName>
        <fullName evidence="4">Peptidase M23</fullName>
    </submittedName>
</protein>
<dbReference type="InterPro" id="IPR011055">
    <property type="entry name" value="Dup_hybrid_motif"/>
</dbReference>
<sequence length="500" mass="53408">MSIEAENPKQSSSYSTPLSIFYRRSLLIQGLGWVGGLGVLSNGLMFANAEPAQDTATITTAESPRNVIVDAEPVLDVAPKSSAPEAQPSVSQRHQDPVVLQKPSAPERLSEPAFARQPSPKRLSEPVAVRKSSTPERANNSDVAVAQPKRTYPNFVVPATPEPIALPNVIPNTTAASPKLPVSVKNNVYVDATVEPSDNYTINVGRNDSRLRQSSKKPVIALKQASTCKTVLRGPGLYRGLCGAVKLSPQTTTAYRTIAVPAPQTVAVRLPNLSKPKLRNKQFTNVASVNINPIRVSSPKTRLSSYRRYTPVAAVQRSLPSLSGLPTKLNSYISNIYPQLLPTNGNSSFIFPLTVPASITSAFGWRVHPILGSRTFHAGTDIGAPMGTPVLATSPATVASAGWMGGYGKAIILQSSQTQQVLYGHLSEIFVQPGQMIEQGTIIGRVGSTGRSTGPHLHFETRELTSQGWVATNSGVQLEYAMAQLVNSLRASQVITQPGG</sequence>
<accession>K9VUN6</accession>
<dbReference type="GO" id="GO:0004222">
    <property type="term" value="F:metalloendopeptidase activity"/>
    <property type="evidence" value="ECO:0007669"/>
    <property type="project" value="TreeGrafter"/>
</dbReference>
<dbReference type="CDD" id="cd12797">
    <property type="entry name" value="M23_peptidase"/>
    <property type="match status" value="1"/>
</dbReference>
<dbReference type="RefSeq" id="WP_015201945.1">
    <property type="nucleotide sequence ID" value="NC_019753.1"/>
</dbReference>
<dbReference type="KEGG" id="cep:Cri9333_0908"/>
<dbReference type="SUPFAM" id="SSF51261">
    <property type="entry name" value="Duplicated hybrid motif"/>
    <property type="match status" value="1"/>
</dbReference>
<dbReference type="STRING" id="1173022.Cri9333_0908"/>
<dbReference type="eggNOG" id="COG0739">
    <property type="taxonomic scope" value="Bacteria"/>
</dbReference>
<dbReference type="EMBL" id="CP003620">
    <property type="protein sequence ID" value="AFZ11823.1"/>
    <property type="molecule type" value="Genomic_DNA"/>
</dbReference>
<evidence type="ECO:0000313" key="5">
    <source>
        <dbReference type="Proteomes" id="UP000010472"/>
    </source>
</evidence>
<dbReference type="HOGENOM" id="CLU_034930_0_0_3"/>
<feature type="domain" description="M23ase beta-sheet core" evidence="3">
    <location>
        <begin position="376"/>
        <end position="463"/>
    </location>
</feature>
<proteinExistence type="predicted"/>
<dbReference type="InterPro" id="IPR050570">
    <property type="entry name" value="Cell_wall_metabolism_enzyme"/>
</dbReference>